<proteinExistence type="predicted"/>
<evidence type="ECO:0000259" key="2">
    <source>
        <dbReference type="Pfam" id="PF12776"/>
    </source>
</evidence>
<comment type="caution">
    <text evidence="3">The sequence shown here is derived from an EMBL/GenBank/DDBJ whole genome shotgun (WGS) entry which is preliminary data.</text>
</comment>
<dbReference type="InterPro" id="IPR045026">
    <property type="entry name" value="LIMYB"/>
</dbReference>
<name>A0A8S9Q5X1_BRACR</name>
<feature type="compositionally biased region" description="Low complexity" evidence="1">
    <location>
        <begin position="1"/>
        <end position="11"/>
    </location>
</feature>
<dbReference type="AlphaFoldDB" id="A0A8S9Q5X1"/>
<dbReference type="Proteomes" id="UP000712600">
    <property type="component" value="Unassembled WGS sequence"/>
</dbReference>
<dbReference type="Pfam" id="PF12776">
    <property type="entry name" value="Myb_DNA-bind_3"/>
    <property type="match status" value="1"/>
</dbReference>
<sequence>MSNNENVDDVGVGAGAEDGGGTTRRKKQKQITWEDEHIGIYLELLDIELAKIRYRQKLPKEVGRERICKEFLEKTGISLPWDSFKSKYNTLRNMYGSYKRLKNFTGVSADDNTGLIEMDSEWWDDRKKEIQYAKKIRENEIPHMELMRRIFGRQGSKPEAMYSTHVQDAKYAEQNENEQLDKSVPETQDNDGDDSNIIHTTDVHHHSQTISLDSPPRSAIGPSKRSNRKQTRAAPYESSRGKDVSLSREKNIPRRRKSFEKEINEQFKEMMELRRSQVAEAKERREKNEAQPFKEAYEILKSIQGLTRWTEFWWSCIKVLKEDPFAREMIFYNESDHDKITFLEGYTGYDRHGAFSGERFKALQHCHGDPPSANREQNITRTTMESHKEFGVPSNSELMSLFEEIGYKRGFGNNGGGGESSEPRINLDD</sequence>
<organism evidence="3 4">
    <name type="scientific">Brassica cretica</name>
    <name type="common">Mustard</name>
    <dbReference type="NCBI Taxonomy" id="69181"/>
    <lineage>
        <taxon>Eukaryota</taxon>
        <taxon>Viridiplantae</taxon>
        <taxon>Streptophyta</taxon>
        <taxon>Embryophyta</taxon>
        <taxon>Tracheophyta</taxon>
        <taxon>Spermatophyta</taxon>
        <taxon>Magnoliopsida</taxon>
        <taxon>eudicotyledons</taxon>
        <taxon>Gunneridae</taxon>
        <taxon>Pentapetalae</taxon>
        <taxon>rosids</taxon>
        <taxon>malvids</taxon>
        <taxon>Brassicales</taxon>
        <taxon>Brassicaceae</taxon>
        <taxon>Brassiceae</taxon>
        <taxon>Brassica</taxon>
    </lineage>
</organism>
<evidence type="ECO:0000313" key="4">
    <source>
        <dbReference type="Proteomes" id="UP000712600"/>
    </source>
</evidence>
<reference evidence="3" key="1">
    <citation type="submission" date="2019-12" db="EMBL/GenBank/DDBJ databases">
        <title>Genome sequencing and annotation of Brassica cretica.</title>
        <authorList>
            <person name="Studholme D.J."/>
            <person name="Sarris P."/>
        </authorList>
    </citation>
    <scope>NUCLEOTIDE SEQUENCE</scope>
    <source>
        <strain evidence="3">PFS-109/04</strain>
        <tissue evidence="3">Leaf</tissue>
    </source>
</reference>
<accession>A0A8S9Q5X1</accession>
<feature type="domain" description="Myb/SANT-like" evidence="2">
    <location>
        <begin position="33"/>
        <end position="125"/>
    </location>
</feature>
<feature type="region of interest" description="Disordered" evidence="1">
    <location>
        <begin position="1"/>
        <end position="28"/>
    </location>
</feature>
<dbReference type="PANTHER" id="PTHR47584:SF19">
    <property type="entry name" value="L10-INTERACTING MYB DOMAIN-CONTAINING PROTEIN-LIKE"/>
    <property type="match status" value="1"/>
</dbReference>
<dbReference type="InterPro" id="IPR024752">
    <property type="entry name" value="Myb/SANT-like_dom"/>
</dbReference>
<gene>
    <name evidence="3" type="ORF">F2Q69_00021256</name>
</gene>
<dbReference type="PANTHER" id="PTHR47584">
    <property type="match status" value="1"/>
</dbReference>
<dbReference type="EMBL" id="QGKX02001290">
    <property type="protein sequence ID" value="KAF3535052.1"/>
    <property type="molecule type" value="Genomic_DNA"/>
</dbReference>
<feature type="compositionally biased region" description="Basic and acidic residues" evidence="1">
    <location>
        <begin position="239"/>
        <end position="252"/>
    </location>
</feature>
<protein>
    <recommendedName>
        <fullName evidence="2">Myb/SANT-like domain-containing protein</fullName>
    </recommendedName>
</protein>
<feature type="compositionally biased region" description="Basic and acidic residues" evidence="1">
    <location>
        <begin position="174"/>
        <end position="184"/>
    </location>
</feature>
<feature type="compositionally biased region" description="Gly residues" evidence="1">
    <location>
        <begin position="12"/>
        <end position="22"/>
    </location>
</feature>
<evidence type="ECO:0000313" key="3">
    <source>
        <dbReference type="EMBL" id="KAF3535052.1"/>
    </source>
</evidence>
<feature type="region of interest" description="Disordered" evidence="1">
    <location>
        <begin position="174"/>
        <end position="257"/>
    </location>
</feature>
<evidence type="ECO:0000256" key="1">
    <source>
        <dbReference type="SAM" id="MobiDB-lite"/>
    </source>
</evidence>